<dbReference type="PROSITE" id="PS00903">
    <property type="entry name" value="CYT_DCMP_DEAMINASES_1"/>
    <property type="match status" value="1"/>
</dbReference>
<dbReference type="PANTHER" id="PTHR11644:SF2">
    <property type="entry name" value="CYTIDINE DEAMINASE"/>
    <property type="match status" value="1"/>
</dbReference>
<evidence type="ECO:0000256" key="10">
    <source>
        <dbReference type="PIRSR" id="PIRSR606262-1"/>
    </source>
</evidence>
<comment type="catalytic activity">
    <reaction evidence="9 13">
        <text>cytidine + H2O + H(+) = uridine + NH4(+)</text>
        <dbReference type="Rhea" id="RHEA:16069"/>
        <dbReference type="ChEBI" id="CHEBI:15377"/>
        <dbReference type="ChEBI" id="CHEBI:15378"/>
        <dbReference type="ChEBI" id="CHEBI:16704"/>
        <dbReference type="ChEBI" id="CHEBI:17562"/>
        <dbReference type="ChEBI" id="CHEBI:28938"/>
        <dbReference type="EC" id="3.5.4.5"/>
    </reaction>
</comment>
<dbReference type="NCBIfam" id="TIGR01354">
    <property type="entry name" value="cyt_deam_tetra"/>
    <property type="match status" value="1"/>
</dbReference>
<dbReference type="Proteomes" id="UP000398389">
    <property type="component" value="Unassembled WGS sequence"/>
</dbReference>
<dbReference type="GO" id="GO:0072527">
    <property type="term" value="P:pyrimidine-containing compound metabolic process"/>
    <property type="evidence" value="ECO:0007669"/>
    <property type="project" value="UniProtKB-ARBA"/>
</dbReference>
<evidence type="ECO:0000256" key="4">
    <source>
        <dbReference type="ARBA" id="ARBA00012783"/>
    </source>
</evidence>
<evidence type="ECO:0000313" key="15">
    <source>
        <dbReference type="EMBL" id="VVT45658.1"/>
    </source>
</evidence>
<dbReference type="GeneID" id="43579651"/>
<feature type="active site" description="Proton donor" evidence="10">
    <location>
        <position position="70"/>
    </location>
</feature>
<dbReference type="SUPFAM" id="SSF53927">
    <property type="entry name" value="Cytidine deaminase-like"/>
    <property type="match status" value="1"/>
</dbReference>
<proteinExistence type="inferred from homology"/>
<feature type="domain" description="CMP/dCMP-type deaminase" evidence="14">
    <location>
        <begin position="16"/>
        <end position="145"/>
    </location>
</feature>
<dbReference type="GO" id="GO:0055086">
    <property type="term" value="P:nucleobase-containing small molecule metabolic process"/>
    <property type="evidence" value="ECO:0007669"/>
    <property type="project" value="UniProtKB-ARBA"/>
</dbReference>
<evidence type="ECO:0000256" key="6">
    <source>
        <dbReference type="ARBA" id="ARBA00022801"/>
    </source>
</evidence>
<dbReference type="CDD" id="cd01283">
    <property type="entry name" value="cytidine_deaminase"/>
    <property type="match status" value="1"/>
</dbReference>
<protein>
    <recommendedName>
        <fullName evidence="4 13">Cytidine deaminase</fullName>
        <ecNumber evidence="4 13">3.5.4.5</ecNumber>
    </recommendedName>
    <alternativeName>
        <fullName evidence="8 13">Cytidine aminohydrolase</fullName>
    </alternativeName>
</protein>
<dbReference type="PROSITE" id="PS51747">
    <property type="entry name" value="CYT_DCMP_DEAMINASES_2"/>
    <property type="match status" value="1"/>
</dbReference>
<keyword evidence="5 12" id="KW-0479">Metal-binding</keyword>
<dbReference type="Gene3D" id="3.40.140.10">
    <property type="entry name" value="Cytidine Deaminase, domain 2"/>
    <property type="match status" value="1"/>
</dbReference>
<feature type="binding site" evidence="12">
    <location>
        <position position="106"/>
    </location>
    <ligand>
        <name>Zn(2+)</name>
        <dbReference type="ChEBI" id="CHEBI:29105"/>
        <note>catalytic</note>
    </ligand>
</feature>
<evidence type="ECO:0000256" key="7">
    <source>
        <dbReference type="ARBA" id="ARBA00022833"/>
    </source>
</evidence>
<evidence type="ECO:0000256" key="8">
    <source>
        <dbReference type="ARBA" id="ARBA00032005"/>
    </source>
</evidence>
<name>A0A5E8B351_9ASCO</name>
<dbReference type="GO" id="GO:0008270">
    <property type="term" value="F:zinc ion binding"/>
    <property type="evidence" value="ECO:0007669"/>
    <property type="project" value="UniProtKB-UniRule"/>
</dbReference>
<evidence type="ECO:0000256" key="11">
    <source>
        <dbReference type="PIRSR" id="PIRSR606262-2"/>
    </source>
</evidence>
<dbReference type="GO" id="GO:0042802">
    <property type="term" value="F:identical protein binding"/>
    <property type="evidence" value="ECO:0007669"/>
    <property type="project" value="UniProtKB-ARBA"/>
</dbReference>
<dbReference type="GO" id="GO:0005829">
    <property type="term" value="C:cytosol"/>
    <property type="evidence" value="ECO:0007669"/>
    <property type="project" value="TreeGrafter"/>
</dbReference>
<organism evidence="15 16">
    <name type="scientific">Magnusiomyces paraingens</name>
    <dbReference type="NCBI Taxonomy" id="2606893"/>
    <lineage>
        <taxon>Eukaryota</taxon>
        <taxon>Fungi</taxon>
        <taxon>Dikarya</taxon>
        <taxon>Ascomycota</taxon>
        <taxon>Saccharomycotina</taxon>
        <taxon>Dipodascomycetes</taxon>
        <taxon>Dipodascales</taxon>
        <taxon>Dipodascaceae</taxon>
        <taxon>Magnusiomyces</taxon>
    </lineage>
</organism>
<dbReference type="NCBIfam" id="NF004064">
    <property type="entry name" value="PRK05578.1"/>
    <property type="match status" value="1"/>
</dbReference>
<gene>
    <name evidence="15" type="ORF">SAPINGB_P000828</name>
</gene>
<dbReference type="GO" id="GO:0004126">
    <property type="term" value="F:cytidine deaminase activity"/>
    <property type="evidence" value="ECO:0007669"/>
    <property type="project" value="UniProtKB-UniRule"/>
</dbReference>
<dbReference type="PANTHER" id="PTHR11644">
    <property type="entry name" value="CYTIDINE DEAMINASE"/>
    <property type="match status" value="1"/>
</dbReference>
<dbReference type="EC" id="3.5.4.5" evidence="4 13"/>
<evidence type="ECO:0000256" key="2">
    <source>
        <dbReference type="ARBA" id="ARBA00003949"/>
    </source>
</evidence>
<dbReference type="EMBL" id="CABVLU010000001">
    <property type="protein sequence ID" value="VVT45658.1"/>
    <property type="molecule type" value="Genomic_DNA"/>
</dbReference>
<evidence type="ECO:0000256" key="3">
    <source>
        <dbReference type="ARBA" id="ARBA00006576"/>
    </source>
</evidence>
<evidence type="ECO:0000256" key="5">
    <source>
        <dbReference type="ARBA" id="ARBA00022723"/>
    </source>
</evidence>
<evidence type="ECO:0000256" key="1">
    <source>
        <dbReference type="ARBA" id="ARBA00001947"/>
    </source>
</evidence>
<dbReference type="Pfam" id="PF00383">
    <property type="entry name" value="dCMP_cyt_deam_1"/>
    <property type="match status" value="1"/>
</dbReference>
<dbReference type="RefSeq" id="XP_031851442.1">
    <property type="nucleotide sequence ID" value="XM_031995551.1"/>
</dbReference>
<accession>A0A5E8B351</accession>
<evidence type="ECO:0000256" key="9">
    <source>
        <dbReference type="ARBA" id="ARBA00049558"/>
    </source>
</evidence>
<keyword evidence="16" id="KW-1185">Reference proteome</keyword>
<feature type="binding site" evidence="11">
    <location>
        <begin position="57"/>
        <end position="63"/>
    </location>
    <ligand>
        <name>substrate</name>
    </ligand>
</feature>
<sequence length="149" mass="16417">MLEDIDSKDYAPFTLNELKDLYDNVVRARSHAYAPYSHFRVGAVILTTTGEFITGCNVENASYPAGICAERTALVKAVSEGVDPKTFRAIAVITDENELCSPCGVCRQMIREFGTEISIVMFTSDAKQVKIMTLEQLLPMSFGPANLLK</sequence>
<keyword evidence="7 12" id="KW-0862">Zinc</keyword>
<feature type="binding site" evidence="12">
    <location>
        <position position="103"/>
    </location>
    <ligand>
        <name>Zn(2+)</name>
        <dbReference type="ChEBI" id="CHEBI:29105"/>
        <note>catalytic</note>
    </ligand>
</feature>
<evidence type="ECO:0000256" key="12">
    <source>
        <dbReference type="PIRSR" id="PIRSR606262-3"/>
    </source>
</evidence>
<dbReference type="InterPro" id="IPR006262">
    <property type="entry name" value="Cyt_deam_tetra"/>
</dbReference>
<dbReference type="FunFam" id="3.40.140.10:FF:000008">
    <property type="entry name" value="Cytidine deaminase"/>
    <property type="match status" value="1"/>
</dbReference>
<dbReference type="AlphaFoldDB" id="A0A5E8B351"/>
<dbReference type="InterPro" id="IPR050202">
    <property type="entry name" value="Cyt/Deoxycyt_deaminase"/>
</dbReference>
<comment type="catalytic activity">
    <reaction evidence="13">
        <text>2'-deoxycytidine + H2O + H(+) = 2'-deoxyuridine + NH4(+)</text>
        <dbReference type="Rhea" id="RHEA:13433"/>
        <dbReference type="ChEBI" id="CHEBI:15377"/>
        <dbReference type="ChEBI" id="CHEBI:15378"/>
        <dbReference type="ChEBI" id="CHEBI:15698"/>
        <dbReference type="ChEBI" id="CHEBI:16450"/>
        <dbReference type="ChEBI" id="CHEBI:28938"/>
        <dbReference type="EC" id="3.5.4.5"/>
    </reaction>
</comment>
<keyword evidence="6 13" id="KW-0378">Hydrolase</keyword>
<feature type="binding site" evidence="12">
    <location>
        <position position="68"/>
    </location>
    <ligand>
        <name>Zn(2+)</name>
        <dbReference type="ChEBI" id="CHEBI:29105"/>
        <note>catalytic</note>
    </ligand>
</feature>
<dbReference type="OrthoDB" id="414540at2759"/>
<dbReference type="InterPro" id="IPR016193">
    <property type="entry name" value="Cytidine_deaminase-like"/>
</dbReference>
<dbReference type="InterPro" id="IPR002125">
    <property type="entry name" value="CMP_dCMP_dom"/>
</dbReference>
<reference evidence="15 16" key="1">
    <citation type="submission" date="2019-09" db="EMBL/GenBank/DDBJ databases">
        <authorList>
            <person name="Brejova B."/>
        </authorList>
    </citation>
    <scope>NUCLEOTIDE SEQUENCE [LARGE SCALE GENOMIC DNA]</scope>
</reference>
<comment type="similarity">
    <text evidence="3 13">Belongs to the cytidine and deoxycytidylate deaminase family.</text>
</comment>
<dbReference type="InterPro" id="IPR016192">
    <property type="entry name" value="APOBEC/CMP_deaminase_Zn-bd"/>
</dbReference>
<comment type="cofactor">
    <cofactor evidence="1 12 13">
        <name>Zn(2+)</name>
        <dbReference type="ChEBI" id="CHEBI:29105"/>
    </cofactor>
</comment>
<evidence type="ECO:0000259" key="14">
    <source>
        <dbReference type="PROSITE" id="PS51747"/>
    </source>
</evidence>
<comment type="function">
    <text evidence="2 13">This enzyme scavenges exogenous and endogenous cytidine and 2'-deoxycytidine for UMP synthesis.</text>
</comment>
<evidence type="ECO:0000256" key="13">
    <source>
        <dbReference type="RuleBase" id="RU364006"/>
    </source>
</evidence>
<evidence type="ECO:0000313" key="16">
    <source>
        <dbReference type="Proteomes" id="UP000398389"/>
    </source>
</evidence>